<proteinExistence type="predicted"/>
<reference evidence="1" key="1">
    <citation type="submission" date="2020-07" db="EMBL/GenBank/DDBJ databases">
        <authorList>
            <person name="Pothier F. J."/>
        </authorList>
    </citation>
    <scope>NUCLEOTIDE SEQUENCE [LARGE SCALE GENOMIC DNA]</scope>
    <source>
        <plasmid evidence="1">CFBP8129_p26</plasmid>
    </source>
</reference>
<name>A0A0G8MTD9_9XANT</name>
<keyword evidence="1" id="KW-0614">Plasmid</keyword>
<dbReference type="RefSeq" id="WP_046932908.1">
    <property type="nucleotide sequence ID" value="NZ_CP018733.1"/>
</dbReference>
<accession>A0A0G8MTD9</accession>
<geneLocation type="plasmid" evidence="1">
    <name>CFBP8129_p26</name>
</geneLocation>
<dbReference type="GeneID" id="55515356"/>
<organism evidence="1">
    <name type="scientific">Xanthomonas hortorum pv. gardneri</name>
    <dbReference type="NCBI Taxonomy" id="2754056"/>
    <lineage>
        <taxon>Bacteria</taxon>
        <taxon>Pseudomonadati</taxon>
        <taxon>Pseudomonadota</taxon>
        <taxon>Gammaproteobacteria</taxon>
        <taxon>Lysobacterales</taxon>
        <taxon>Lysobacteraceae</taxon>
        <taxon>Xanthomonas</taxon>
    </lineage>
</organism>
<dbReference type="AlphaFoldDB" id="A0A0G8MTD9"/>
<protein>
    <submittedName>
        <fullName evidence="1">Uncharacterized protein</fullName>
    </submittedName>
</protein>
<evidence type="ECO:0000313" key="1">
    <source>
        <dbReference type="EMBL" id="CAD0364909.1"/>
    </source>
</evidence>
<dbReference type="OrthoDB" id="9179716at2"/>
<gene>
    <name evidence="1" type="ORF">CFBP8129_47870</name>
</gene>
<dbReference type="EMBL" id="LR828256">
    <property type="protein sequence ID" value="CAD0364911.1"/>
    <property type="molecule type" value="Genomic_DNA"/>
</dbReference>
<dbReference type="EMBL" id="LR828256">
    <property type="protein sequence ID" value="CAD0364909.1"/>
    <property type="molecule type" value="Genomic_DNA"/>
</dbReference>
<sequence length="164" mass="19016">MEVNPPWTCDECGKPILSVDDGWVEWLNGRSEPDNIQRSAHHLRLVHHRHASPNADRKNACYHDENQWFATKRYTVADLPLSSFVGSDGLITLLSFLYDKRFSEESEVLELIKRLHVPNYEAARHYFEAAIANGVFEPRSAPSYYDQEEMRAVLNWAQEQQEQA</sequence>